<organism evidence="4 5">
    <name type="scientific">Arcicella gelida</name>
    <dbReference type="NCBI Taxonomy" id="2984195"/>
    <lineage>
        <taxon>Bacteria</taxon>
        <taxon>Pseudomonadati</taxon>
        <taxon>Bacteroidota</taxon>
        <taxon>Cytophagia</taxon>
        <taxon>Cytophagales</taxon>
        <taxon>Flectobacillaceae</taxon>
        <taxon>Arcicella</taxon>
    </lineage>
</organism>
<evidence type="ECO:0000259" key="3">
    <source>
        <dbReference type="PROSITE" id="PS50930"/>
    </source>
</evidence>
<evidence type="ECO:0000313" key="5">
    <source>
        <dbReference type="Proteomes" id="UP001303899"/>
    </source>
</evidence>
<dbReference type="Proteomes" id="UP001303899">
    <property type="component" value="Unassembled WGS sequence"/>
</dbReference>
<keyword evidence="1" id="KW-0597">Phosphoprotein</keyword>
<feature type="modified residue" description="4-aspartylphosphate" evidence="1">
    <location>
        <position position="55"/>
    </location>
</feature>
<feature type="domain" description="HTH LytTR-type" evidence="3">
    <location>
        <begin position="139"/>
        <end position="210"/>
    </location>
</feature>
<dbReference type="SUPFAM" id="SSF52172">
    <property type="entry name" value="CheY-like"/>
    <property type="match status" value="1"/>
</dbReference>
<dbReference type="InterPro" id="IPR001789">
    <property type="entry name" value="Sig_transdc_resp-reg_receiver"/>
</dbReference>
<evidence type="ECO:0000256" key="1">
    <source>
        <dbReference type="PROSITE-ProRule" id="PRU00169"/>
    </source>
</evidence>
<feature type="domain" description="Response regulatory" evidence="2">
    <location>
        <begin position="4"/>
        <end position="115"/>
    </location>
</feature>
<keyword evidence="4" id="KW-0238">DNA-binding</keyword>
<gene>
    <name evidence="4" type="ORF">VB776_02220</name>
</gene>
<reference evidence="4 5" key="1">
    <citation type="submission" date="2023-12" db="EMBL/GenBank/DDBJ databases">
        <title>Novel species of the genus Arcicella isolated from rivers.</title>
        <authorList>
            <person name="Lu H."/>
        </authorList>
    </citation>
    <scope>NUCLEOTIDE SEQUENCE [LARGE SCALE GENOMIC DNA]</scope>
    <source>
        <strain evidence="4 5">DC2W</strain>
    </source>
</reference>
<dbReference type="PROSITE" id="PS50110">
    <property type="entry name" value="RESPONSE_REGULATORY"/>
    <property type="match status" value="1"/>
</dbReference>
<proteinExistence type="predicted"/>
<accession>A0ABU5RZQ4</accession>
<dbReference type="PROSITE" id="PS50930">
    <property type="entry name" value="HTH_LYTTR"/>
    <property type="match status" value="1"/>
</dbReference>
<dbReference type="Gene3D" id="3.40.50.2300">
    <property type="match status" value="1"/>
</dbReference>
<evidence type="ECO:0000259" key="2">
    <source>
        <dbReference type="PROSITE" id="PS50110"/>
    </source>
</evidence>
<dbReference type="InterPro" id="IPR011006">
    <property type="entry name" value="CheY-like_superfamily"/>
</dbReference>
<name>A0ABU5RZQ4_9BACT</name>
<dbReference type="SMART" id="SM00850">
    <property type="entry name" value="LytTR"/>
    <property type="match status" value="1"/>
</dbReference>
<dbReference type="PANTHER" id="PTHR37299:SF1">
    <property type="entry name" value="STAGE 0 SPORULATION PROTEIN A HOMOLOG"/>
    <property type="match status" value="1"/>
</dbReference>
<dbReference type="SMART" id="SM00448">
    <property type="entry name" value="REC"/>
    <property type="match status" value="1"/>
</dbReference>
<dbReference type="EMBL" id="JAYGIL010000003">
    <property type="protein sequence ID" value="MEA5401712.1"/>
    <property type="molecule type" value="Genomic_DNA"/>
</dbReference>
<dbReference type="RefSeq" id="WP_323325593.1">
    <property type="nucleotide sequence ID" value="NZ_JAYGIL010000003.1"/>
</dbReference>
<dbReference type="Pfam" id="PF04397">
    <property type="entry name" value="LytTR"/>
    <property type="match status" value="1"/>
</dbReference>
<dbReference type="InterPro" id="IPR007492">
    <property type="entry name" value="LytTR_DNA-bd_dom"/>
</dbReference>
<protein>
    <submittedName>
        <fullName evidence="4">LytTR family DNA-binding domain-containing protein</fullName>
    </submittedName>
</protein>
<dbReference type="PANTHER" id="PTHR37299">
    <property type="entry name" value="TRANSCRIPTIONAL REGULATOR-RELATED"/>
    <property type="match status" value="1"/>
</dbReference>
<dbReference type="InterPro" id="IPR046947">
    <property type="entry name" value="LytR-like"/>
</dbReference>
<sequence length="248" mass="28057">MSINCLIIDDEQAAIDILRSYIKSIPSLNLVATSIDPLEALDIVNTQKIDLVFIDIQMPELSGISFIKLVKGRCKFILTTAYKQYAIEGFDNNAIDYLIKPIAFERFLQALQKVQIPHSASNTIQESNTGNQVNTDNFIFVKTDNRIQRINLSEILFIEGLGNYVTIHTEKGKFVTLLNVKDLEESLPSEAFARVHRSYIISLSKIEFIEGNQIYLDKDLNIPLGDTYKNQLWAILDGKTITGKKPPF</sequence>
<dbReference type="Gene3D" id="2.40.50.1020">
    <property type="entry name" value="LytTr DNA-binding domain"/>
    <property type="match status" value="1"/>
</dbReference>
<dbReference type="Pfam" id="PF00072">
    <property type="entry name" value="Response_reg"/>
    <property type="match status" value="1"/>
</dbReference>
<comment type="caution">
    <text evidence="4">The sequence shown here is derived from an EMBL/GenBank/DDBJ whole genome shotgun (WGS) entry which is preliminary data.</text>
</comment>
<keyword evidence="5" id="KW-1185">Reference proteome</keyword>
<evidence type="ECO:0000313" key="4">
    <source>
        <dbReference type="EMBL" id="MEA5401712.1"/>
    </source>
</evidence>
<dbReference type="GO" id="GO:0003677">
    <property type="term" value="F:DNA binding"/>
    <property type="evidence" value="ECO:0007669"/>
    <property type="project" value="UniProtKB-KW"/>
</dbReference>